<sequence length="973" mass="102376">MGRRSELRTLELVLGGLKDSRGRVLEIIGEPGIGKTRLLGELERAAAARGLPALTGRAPEPERRILFGPFVDALDDRLADLATGGAARPTHETLRSLGSVFPSLAPLVPAAAPAPGTHPAPLPLGLHGFYRAVRQSLHALAVPALVLALDDMHRADEESVELIAQLLRRPIDTPVLLVLAHRHRQTPVRLRAALAGTAWDHERLQLGPLSDRDMAALLGERTSTPWHRALYQESRGNPLYLKALHACMPQSLPADPSLTPGDAGELPPAVEAALLAELDALSPHGTLLARAAAVAGESFDVPLAAEIASLDEAVALGAIDELAAADIIRPTAGPLDFSFRHSLVRRVVYDSTSPGWRLGAHARAAVALRRAGLPAAARAYHVQCTAAVGDLDAAEVLAEAAQAVRVQAPATAAQWLRTAIRLVPAAGEHTARRLELMVLLGTALGASGHLQAGREVLHEALAGFPGRPSATRAEAAALCARLDRQLGRPVEAGELLDREIAALRGAPGLERAGLELERAQGEFVAGETTAGREWAYRALVTVRSHPSAAPFQATALGIAASAACLAADRRAAAREADRAAELLDRMLDEEFTRRQDAGAWVGWSELLLERPTEALRHVDRALAFARYGGQAAHLPNVFVARTLLLHSLGRLHEARSCAEEGVDLAQASGGGEERAAARVLNRWAGLWTGDPTAPPGAGLRPVEPRSGPAEGLFDSLSRYMQAEHRLESGDAEGCLTLARTGGGPGFEAFDPWSRVSWGELVVRAELAAGRGAEARRAADLGSDAADRLGLPGRSGLALLGQAQALAARAPAGALDTARSAVEALEGAGSVVDALRARMLVGTLLAARGRTDEAEVCLREVQTACAAYGARPMARRALAARRDLGCRTAPDPDPASAGAADAGRPSLTRREKQVASLVSEGLTNRQIAQRLFLAEKTVEMHLSRVFAKLGVSSRTALAGLLIRASASAVRPGLL</sequence>
<dbReference type="GO" id="GO:0006355">
    <property type="term" value="P:regulation of DNA-templated transcription"/>
    <property type="evidence" value="ECO:0007669"/>
    <property type="project" value="InterPro"/>
</dbReference>
<dbReference type="PROSITE" id="PS00622">
    <property type="entry name" value="HTH_LUXR_1"/>
    <property type="match status" value="1"/>
</dbReference>
<dbReference type="SMART" id="SM00421">
    <property type="entry name" value="HTH_LUXR"/>
    <property type="match status" value="1"/>
</dbReference>
<dbReference type="PANTHER" id="PTHR16305">
    <property type="entry name" value="TESTICULAR SOLUBLE ADENYLYL CYCLASE"/>
    <property type="match status" value="1"/>
</dbReference>
<organism evidence="5 6">
    <name type="scientific">Actinacidiphila cocklensis</name>
    <dbReference type="NCBI Taxonomy" id="887465"/>
    <lineage>
        <taxon>Bacteria</taxon>
        <taxon>Bacillati</taxon>
        <taxon>Actinomycetota</taxon>
        <taxon>Actinomycetes</taxon>
        <taxon>Kitasatosporales</taxon>
        <taxon>Streptomycetaceae</taxon>
        <taxon>Actinacidiphila</taxon>
    </lineage>
</organism>
<evidence type="ECO:0000256" key="3">
    <source>
        <dbReference type="SAM" id="MobiDB-lite"/>
    </source>
</evidence>
<gene>
    <name evidence="5" type="ORF">SCOCK_140189</name>
</gene>
<comment type="caution">
    <text evidence="5">The sequence shown here is derived from an EMBL/GenBank/DDBJ whole genome shotgun (WGS) entry which is preliminary data.</text>
</comment>
<dbReference type="RefSeq" id="WP_274038113.1">
    <property type="nucleotide sequence ID" value="NZ_CAJSLV010000042.1"/>
</dbReference>
<dbReference type="EMBL" id="CAJSLV010000042">
    <property type="protein sequence ID" value="CAG6391991.1"/>
    <property type="molecule type" value="Genomic_DNA"/>
</dbReference>
<evidence type="ECO:0000313" key="5">
    <source>
        <dbReference type="EMBL" id="CAG6391991.1"/>
    </source>
</evidence>
<dbReference type="AlphaFoldDB" id="A0A9W4GQW5"/>
<evidence type="ECO:0000256" key="2">
    <source>
        <dbReference type="ARBA" id="ARBA00022840"/>
    </source>
</evidence>
<dbReference type="InterPro" id="IPR036388">
    <property type="entry name" value="WH-like_DNA-bd_sf"/>
</dbReference>
<dbReference type="Pfam" id="PF13191">
    <property type="entry name" value="AAA_16"/>
    <property type="match status" value="1"/>
</dbReference>
<dbReference type="InterPro" id="IPR027417">
    <property type="entry name" value="P-loop_NTPase"/>
</dbReference>
<dbReference type="GO" id="GO:0004016">
    <property type="term" value="F:adenylate cyclase activity"/>
    <property type="evidence" value="ECO:0007669"/>
    <property type="project" value="TreeGrafter"/>
</dbReference>
<dbReference type="InterPro" id="IPR016032">
    <property type="entry name" value="Sig_transdc_resp-reg_C-effctor"/>
</dbReference>
<keyword evidence="1" id="KW-0547">Nucleotide-binding</keyword>
<dbReference type="Proteomes" id="UP001152519">
    <property type="component" value="Unassembled WGS sequence"/>
</dbReference>
<dbReference type="InterPro" id="IPR011990">
    <property type="entry name" value="TPR-like_helical_dom_sf"/>
</dbReference>
<dbReference type="PRINTS" id="PR00038">
    <property type="entry name" value="HTHLUXR"/>
</dbReference>
<dbReference type="SUPFAM" id="SSF46894">
    <property type="entry name" value="C-terminal effector domain of the bipartite response regulators"/>
    <property type="match status" value="1"/>
</dbReference>
<reference evidence="5" key="1">
    <citation type="submission" date="2021-05" db="EMBL/GenBank/DDBJ databases">
        <authorList>
            <person name="Arsene-Ploetze F."/>
        </authorList>
    </citation>
    <scope>NUCLEOTIDE SEQUENCE</scope>
    <source>
        <strain evidence="5">DSM 42138</strain>
    </source>
</reference>
<dbReference type="InterPro" id="IPR041664">
    <property type="entry name" value="AAA_16"/>
</dbReference>
<feature type="region of interest" description="Disordered" evidence="3">
    <location>
        <begin position="884"/>
        <end position="906"/>
    </location>
</feature>
<dbReference type="GO" id="GO:0005737">
    <property type="term" value="C:cytoplasm"/>
    <property type="evidence" value="ECO:0007669"/>
    <property type="project" value="TreeGrafter"/>
</dbReference>
<dbReference type="InterPro" id="IPR000792">
    <property type="entry name" value="Tscrpt_reg_LuxR_C"/>
</dbReference>
<dbReference type="GO" id="GO:0005524">
    <property type="term" value="F:ATP binding"/>
    <property type="evidence" value="ECO:0007669"/>
    <property type="project" value="UniProtKB-KW"/>
</dbReference>
<dbReference type="CDD" id="cd06170">
    <property type="entry name" value="LuxR_C_like"/>
    <property type="match status" value="1"/>
</dbReference>
<name>A0A9W4GQW5_9ACTN</name>
<protein>
    <submittedName>
        <fullName evidence="5">Regulatory protein, luxR family</fullName>
    </submittedName>
</protein>
<dbReference type="PANTHER" id="PTHR16305:SF35">
    <property type="entry name" value="TRANSCRIPTIONAL ACTIVATOR DOMAIN"/>
    <property type="match status" value="1"/>
</dbReference>
<proteinExistence type="predicted"/>
<dbReference type="Pfam" id="PF00196">
    <property type="entry name" value="GerE"/>
    <property type="match status" value="1"/>
</dbReference>
<dbReference type="Gene3D" id="1.25.40.10">
    <property type="entry name" value="Tetratricopeptide repeat domain"/>
    <property type="match status" value="1"/>
</dbReference>
<dbReference type="Gene3D" id="1.10.10.10">
    <property type="entry name" value="Winged helix-like DNA-binding domain superfamily/Winged helix DNA-binding domain"/>
    <property type="match status" value="1"/>
</dbReference>
<keyword evidence="2" id="KW-0067">ATP-binding</keyword>
<evidence type="ECO:0000313" key="6">
    <source>
        <dbReference type="Proteomes" id="UP001152519"/>
    </source>
</evidence>
<dbReference type="SUPFAM" id="SSF52540">
    <property type="entry name" value="P-loop containing nucleoside triphosphate hydrolases"/>
    <property type="match status" value="1"/>
</dbReference>
<dbReference type="GO" id="GO:0003677">
    <property type="term" value="F:DNA binding"/>
    <property type="evidence" value="ECO:0007669"/>
    <property type="project" value="InterPro"/>
</dbReference>
<dbReference type="PROSITE" id="PS50043">
    <property type="entry name" value="HTH_LUXR_2"/>
    <property type="match status" value="1"/>
</dbReference>
<feature type="compositionally biased region" description="Low complexity" evidence="3">
    <location>
        <begin position="893"/>
        <end position="902"/>
    </location>
</feature>
<feature type="domain" description="HTH luxR-type" evidence="4">
    <location>
        <begin position="899"/>
        <end position="964"/>
    </location>
</feature>
<evidence type="ECO:0000259" key="4">
    <source>
        <dbReference type="PROSITE" id="PS50043"/>
    </source>
</evidence>
<keyword evidence="6" id="KW-1185">Reference proteome</keyword>
<accession>A0A9W4GQW5</accession>
<dbReference type="SUPFAM" id="SSF48452">
    <property type="entry name" value="TPR-like"/>
    <property type="match status" value="1"/>
</dbReference>
<evidence type="ECO:0000256" key="1">
    <source>
        <dbReference type="ARBA" id="ARBA00022741"/>
    </source>
</evidence>